<accession>E8V4B4</accession>
<dbReference type="Proteomes" id="UP000006844">
    <property type="component" value="Chromosome"/>
</dbReference>
<dbReference type="EMBL" id="CP002467">
    <property type="protein sequence ID" value="ADV83663.1"/>
    <property type="molecule type" value="Genomic_DNA"/>
</dbReference>
<dbReference type="HOGENOM" id="CLU_2208784_0_0_0"/>
<keyword evidence="2" id="KW-1185">Reference proteome</keyword>
<dbReference type="KEGG" id="tsa:AciPR4_2901"/>
<evidence type="ECO:0000313" key="2">
    <source>
        <dbReference type="Proteomes" id="UP000006844"/>
    </source>
</evidence>
<sequence length="107" mass="12047">MRTQRKNELVTLPRKAVSAVSAESSVCRALDLLLNKMIEVYLDAEKVHWYIKLNKLEREPRGAAKLMCGNILSSMKLVAKLECQFSAATVARCNEVIDIAERRVADL</sequence>
<organism evidence="1 2">
    <name type="scientific">Terriglobus saanensis (strain ATCC BAA-1853 / DSM 23119 / SP1PR4)</name>
    <dbReference type="NCBI Taxonomy" id="401053"/>
    <lineage>
        <taxon>Bacteria</taxon>
        <taxon>Pseudomonadati</taxon>
        <taxon>Acidobacteriota</taxon>
        <taxon>Terriglobia</taxon>
        <taxon>Terriglobales</taxon>
        <taxon>Acidobacteriaceae</taxon>
        <taxon>Terriglobus</taxon>
    </lineage>
</organism>
<reference evidence="1 2" key="1">
    <citation type="journal article" date="2012" name="Stand. Genomic Sci.">
        <title>Complete genome sequence of Terriglobus saanensis type strain SP1PR4(T), an Acidobacteria from tundra soil.</title>
        <authorList>
            <person name="Rawat S.R."/>
            <person name="Mannisto M.K."/>
            <person name="Starovoytov V."/>
            <person name="Goodwin L."/>
            <person name="Nolan M."/>
            <person name="Hauser L."/>
            <person name="Land M."/>
            <person name="Davenport K.W."/>
            <person name="Woyke T."/>
            <person name="Haggblom M.M."/>
        </authorList>
    </citation>
    <scope>NUCLEOTIDE SEQUENCE</scope>
    <source>
        <strain evidence="2">ATCC BAA-1853 / DSM 23119 / SP1PR4</strain>
    </source>
</reference>
<dbReference type="RefSeq" id="WP_013569395.1">
    <property type="nucleotide sequence ID" value="NC_014963.1"/>
</dbReference>
<dbReference type="STRING" id="401053.AciPR4_2901"/>
<protein>
    <submittedName>
        <fullName evidence="1">Uncharacterized protein</fullName>
    </submittedName>
</protein>
<gene>
    <name evidence="1" type="ordered locus">AciPR4_2901</name>
</gene>
<dbReference type="AlphaFoldDB" id="E8V4B4"/>
<evidence type="ECO:0000313" key="1">
    <source>
        <dbReference type="EMBL" id="ADV83663.1"/>
    </source>
</evidence>
<name>E8V4B4_TERSS</name>
<proteinExistence type="predicted"/>